<evidence type="ECO:0000256" key="4">
    <source>
        <dbReference type="SAM" id="SignalP"/>
    </source>
</evidence>
<dbReference type="Gene3D" id="2.40.170.20">
    <property type="entry name" value="TonB-dependent receptor, beta-barrel domain"/>
    <property type="match status" value="1"/>
</dbReference>
<accession>A0A4U5TT14</accession>
<dbReference type="InterPro" id="IPR037066">
    <property type="entry name" value="Plug_dom_sf"/>
</dbReference>
<evidence type="ECO:0000313" key="7">
    <source>
        <dbReference type="Proteomes" id="UP000306552"/>
    </source>
</evidence>
<evidence type="ECO:0000256" key="1">
    <source>
        <dbReference type="ARBA" id="ARBA00004442"/>
    </source>
</evidence>
<dbReference type="Pfam" id="PF13715">
    <property type="entry name" value="CarbopepD_reg_2"/>
    <property type="match status" value="1"/>
</dbReference>
<dbReference type="InterPro" id="IPR008969">
    <property type="entry name" value="CarboxyPept-like_regulatory"/>
</dbReference>
<dbReference type="GO" id="GO:0009279">
    <property type="term" value="C:cell outer membrane"/>
    <property type="evidence" value="ECO:0007669"/>
    <property type="project" value="UniProtKB-SubCell"/>
</dbReference>
<dbReference type="Gene3D" id="2.60.40.1120">
    <property type="entry name" value="Carboxypeptidase-like, regulatory domain"/>
    <property type="match status" value="1"/>
</dbReference>
<keyword evidence="6" id="KW-0675">Receptor</keyword>
<dbReference type="Gene3D" id="2.170.130.10">
    <property type="entry name" value="TonB-dependent receptor, plug domain"/>
    <property type="match status" value="1"/>
</dbReference>
<keyword evidence="3" id="KW-0998">Cell outer membrane</keyword>
<name>A0A4U5TT14_9FLAO</name>
<evidence type="ECO:0000313" key="6">
    <source>
        <dbReference type="EMBL" id="TKS57497.1"/>
    </source>
</evidence>
<keyword evidence="7" id="KW-1185">Reference proteome</keyword>
<evidence type="ECO:0000256" key="3">
    <source>
        <dbReference type="ARBA" id="ARBA00023237"/>
    </source>
</evidence>
<dbReference type="AlphaFoldDB" id="A0A4U5TT14"/>
<dbReference type="SUPFAM" id="SSF49464">
    <property type="entry name" value="Carboxypeptidase regulatory domain-like"/>
    <property type="match status" value="1"/>
</dbReference>
<feature type="chain" id="PRO_5020569302" evidence="4">
    <location>
        <begin position="22"/>
        <end position="819"/>
    </location>
</feature>
<evidence type="ECO:0000259" key="5">
    <source>
        <dbReference type="Pfam" id="PF07715"/>
    </source>
</evidence>
<reference evidence="6 7" key="1">
    <citation type="submission" date="2019-04" db="EMBL/GenBank/DDBJ databases">
        <title>Psychroflexus halotolerans sp. nov., isolated from a marine solar saltern.</title>
        <authorList>
            <person name="Feng X."/>
        </authorList>
    </citation>
    <scope>NUCLEOTIDE SEQUENCE [LARGE SCALE GENOMIC DNA]</scope>
    <source>
        <strain evidence="6 7">WDS2C27</strain>
    </source>
</reference>
<dbReference type="EMBL" id="SWMU01000001">
    <property type="protein sequence ID" value="TKS57497.1"/>
    <property type="molecule type" value="Genomic_DNA"/>
</dbReference>
<dbReference type="InterPro" id="IPR012910">
    <property type="entry name" value="Plug_dom"/>
</dbReference>
<dbReference type="RefSeq" id="WP_138931198.1">
    <property type="nucleotide sequence ID" value="NZ_SWMU01000001.1"/>
</dbReference>
<dbReference type="OrthoDB" id="1108759at2"/>
<dbReference type="Proteomes" id="UP000306552">
    <property type="component" value="Unassembled WGS sequence"/>
</dbReference>
<evidence type="ECO:0000256" key="2">
    <source>
        <dbReference type="ARBA" id="ARBA00023136"/>
    </source>
</evidence>
<keyword evidence="2" id="KW-0472">Membrane</keyword>
<feature type="signal peptide" evidence="4">
    <location>
        <begin position="1"/>
        <end position="21"/>
    </location>
</feature>
<feature type="domain" description="TonB-dependent receptor plug" evidence="5">
    <location>
        <begin position="137"/>
        <end position="215"/>
    </location>
</feature>
<comment type="caution">
    <text evidence="6">The sequence shown here is derived from an EMBL/GenBank/DDBJ whole genome shotgun (WGS) entry which is preliminary data.</text>
</comment>
<dbReference type="SUPFAM" id="SSF56935">
    <property type="entry name" value="Porins"/>
    <property type="match status" value="1"/>
</dbReference>
<organism evidence="6 7">
    <name type="scientific">Mesohalobacter halotolerans</name>
    <dbReference type="NCBI Taxonomy" id="1883405"/>
    <lineage>
        <taxon>Bacteria</taxon>
        <taxon>Pseudomonadati</taxon>
        <taxon>Bacteroidota</taxon>
        <taxon>Flavobacteriia</taxon>
        <taxon>Flavobacteriales</taxon>
        <taxon>Flavobacteriaceae</taxon>
        <taxon>Mesohalobacter</taxon>
    </lineage>
</organism>
<dbReference type="Pfam" id="PF07715">
    <property type="entry name" value="Plug"/>
    <property type="match status" value="1"/>
</dbReference>
<proteinExistence type="predicted"/>
<gene>
    <name evidence="6" type="ORF">FCN74_03510</name>
</gene>
<sequence>MNKYFFLLFISFLLTCGYAQTASIKGIIFDENKNPLPFANITTESSGTSSNENGFYELRIPANRKVKVNISYTGFKPITATVELGVNQSRELNFVLKTNVEQIGEVTITKEKQTRVEGIVTLEPATVRRIPGANPGVENLLTSLPGVSSNNELSTQYNVRGGNFDENLVYVNDIQVYRPFLIRSGQQEGLSFVNPDMVRNIKFSAGGFKAQYGDRMSSVLDITYERPVDFMASFEGSFLGGSAMVGGISKDKKLSAIGGVRYRDNSLFVNAKDTEANFRPRFFDVQSYVTYKFNDKFELGFLGNISINDYEFEPFTRQTNFGTLQDPRALLVFYEGQEDDEYETYFGALKATYDVSENYTAKFIASTYHTQEQEHFDILAQYRLGAVNSSIGDENFGDVEFTQGAGSQFKHARNDLDALIFNFDHQGDIKIDEHLIKYGVKFTHEDIRDRLQEFEVVDSAGFNVRPPLPDFANDEPYEPFDEPIEPFIRIRSFNDMQINRFTNYLQWSYQNKIGNAKAWYNAGIRSHTWNVSGDGIENNTQSVVSPRAQFAIKPDWDKDMIFRLATGLYHQPPFYRELRRPDGSVNEKVKAQQSFHIVAGHDYSFKLWERPFKLVSEVYYKRLTDVNRFTVENVRIRYQANNIAEAYAYGLDMRLNGEFVPGTESWFSFGYLKTEEKFDERGYIARPTDQRLKFAALFQDYIPNIPKMKLYLNLVYNTGLPGGQPQFADPFDFQNRLPDYTRVDAGFFYTLKEEGDVLNKGHWLKPFKHLEVGFEIFNLFDRLNSITNTFVRDAESKNQFAIPDFLSPRVFNLRIRGQF</sequence>
<comment type="subcellular location">
    <subcellularLocation>
        <location evidence="1">Cell outer membrane</location>
    </subcellularLocation>
</comment>
<protein>
    <submittedName>
        <fullName evidence="6">TonB-dependent receptor</fullName>
    </submittedName>
</protein>
<dbReference type="InterPro" id="IPR036942">
    <property type="entry name" value="Beta-barrel_TonB_sf"/>
</dbReference>
<keyword evidence="4" id="KW-0732">Signal</keyword>